<dbReference type="SUPFAM" id="SSF50341">
    <property type="entry name" value="CheW-like"/>
    <property type="match status" value="1"/>
</dbReference>
<evidence type="ECO:0000259" key="1">
    <source>
        <dbReference type="PROSITE" id="PS50851"/>
    </source>
</evidence>
<dbReference type="SMART" id="SM00260">
    <property type="entry name" value="CheW"/>
    <property type="match status" value="1"/>
</dbReference>
<dbReference type="GO" id="GO:0006935">
    <property type="term" value="P:chemotaxis"/>
    <property type="evidence" value="ECO:0007669"/>
    <property type="project" value="InterPro"/>
</dbReference>
<sequence>MQDALFQQQVFNTLRQIEHKCLEKADSMPSVGGAKDEWLGIGFKVAGTDLLSSMGEVTEILDPPPYTRIPGVKSWVLGIANVRGGLLPLMDLNGFITGRPMQNMGSARVMVVNHNGVHTGLIVEEVQGMKHFSSSEQAFELPEISNNLQPYIKQAFHKDDNYWPVFSMHELVEDERFLHVSL</sequence>
<dbReference type="GO" id="GO:0007165">
    <property type="term" value="P:signal transduction"/>
    <property type="evidence" value="ECO:0007669"/>
    <property type="project" value="InterPro"/>
</dbReference>
<dbReference type="PANTHER" id="PTHR22617">
    <property type="entry name" value="CHEMOTAXIS SENSOR HISTIDINE KINASE-RELATED"/>
    <property type="match status" value="1"/>
</dbReference>
<organism evidence="2">
    <name type="scientific">hydrothermal vent metagenome</name>
    <dbReference type="NCBI Taxonomy" id="652676"/>
    <lineage>
        <taxon>unclassified sequences</taxon>
        <taxon>metagenomes</taxon>
        <taxon>ecological metagenomes</taxon>
    </lineage>
</organism>
<dbReference type="PANTHER" id="PTHR22617:SF43">
    <property type="entry name" value="PROTEIN PILI"/>
    <property type="match status" value="1"/>
</dbReference>
<dbReference type="Pfam" id="PF01584">
    <property type="entry name" value="CheW"/>
    <property type="match status" value="1"/>
</dbReference>
<dbReference type="InterPro" id="IPR036061">
    <property type="entry name" value="CheW-like_dom_sf"/>
</dbReference>
<gene>
    <name evidence="2" type="ORF">MNBD_GAMMA11-412</name>
</gene>
<dbReference type="AlphaFoldDB" id="A0A3B0XCH8"/>
<name>A0A3B0XCH8_9ZZZZ</name>
<proteinExistence type="predicted"/>
<reference evidence="2" key="1">
    <citation type="submission" date="2018-06" db="EMBL/GenBank/DDBJ databases">
        <authorList>
            <person name="Zhirakovskaya E."/>
        </authorList>
    </citation>
    <scope>NUCLEOTIDE SEQUENCE</scope>
</reference>
<dbReference type="InterPro" id="IPR002545">
    <property type="entry name" value="CheW-lke_dom"/>
</dbReference>
<protein>
    <recommendedName>
        <fullName evidence="1">CheW-like domain-containing protein</fullName>
    </recommendedName>
</protein>
<feature type="domain" description="CheW-like" evidence="1">
    <location>
        <begin position="37"/>
        <end position="177"/>
    </location>
</feature>
<dbReference type="InterPro" id="IPR039315">
    <property type="entry name" value="CheW"/>
</dbReference>
<evidence type="ECO:0000313" key="2">
    <source>
        <dbReference type="EMBL" id="VAW66018.1"/>
    </source>
</evidence>
<dbReference type="PROSITE" id="PS50851">
    <property type="entry name" value="CHEW"/>
    <property type="match status" value="1"/>
</dbReference>
<dbReference type="EMBL" id="UOFG01000261">
    <property type="protein sequence ID" value="VAW66018.1"/>
    <property type="molecule type" value="Genomic_DNA"/>
</dbReference>
<dbReference type="Gene3D" id="2.30.30.40">
    <property type="entry name" value="SH3 Domains"/>
    <property type="match status" value="1"/>
</dbReference>
<dbReference type="GO" id="GO:0005829">
    <property type="term" value="C:cytosol"/>
    <property type="evidence" value="ECO:0007669"/>
    <property type="project" value="TreeGrafter"/>
</dbReference>
<accession>A0A3B0XCH8</accession>
<dbReference type="Gene3D" id="2.40.50.180">
    <property type="entry name" value="CheA-289, Domain 4"/>
    <property type="match status" value="1"/>
</dbReference>